<evidence type="ECO:0000313" key="3">
    <source>
        <dbReference type="Proteomes" id="UP000799428"/>
    </source>
</evidence>
<dbReference type="InterPro" id="IPR014756">
    <property type="entry name" value="Ig_E-set"/>
</dbReference>
<proteinExistence type="predicted"/>
<dbReference type="GO" id="GO:0030674">
    <property type="term" value="F:protein-macromolecule adaptor activity"/>
    <property type="evidence" value="ECO:0007669"/>
    <property type="project" value="TreeGrafter"/>
</dbReference>
<organism evidence="2 3">
    <name type="scientific">Pleomassaria siparia CBS 279.74</name>
    <dbReference type="NCBI Taxonomy" id="1314801"/>
    <lineage>
        <taxon>Eukaryota</taxon>
        <taxon>Fungi</taxon>
        <taxon>Dikarya</taxon>
        <taxon>Ascomycota</taxon>
        <taxon>Pezizomycotina</taxon>
        <taxon>Dothideomycetes</taxon>
        <taxon>Pleosporomycetidae</taxon>
        <taxon>Pleosporales</taxon>
        <taxon>Pleomassariaceae</taxon>
        <taxon>Pleomassaria</taxon>
    </lineage>
</organism>
<keyword evidence="3" id="KW-1185">Reference proteome</keyword>
<dbReference type="OrthoDB" id="3365616at2759"/>
<dbReference type="GO" id="GO:0005829">
    <property type="term" value="C:cytosol"/>
    <property type="evidence" value="ECO:0007669"/>
    <property type="project" value="TreeGrafter"/>
</dbReference>
<dbReference type="SUPFAM" id="SSF81296">
    <property type="entry name" value="E set domains"/>
    <property type="match status" value="1"/>
</dbReference>
<protein>
    <recommendedName>
        <fullName evidence="1">Arrestin-like N-terminal domain-containing protein</fullName>
    </recommendedName>
</protein>
<dbReference type="Pfam" id="PF00339">
    <property type="entry name" value="Arrestin_N"/>
    <property type="match status" value="1"/>
</dbReference>
<feature type="domain" description="Arrestin-like N-terminal" evidence="1">
    <location>
        <begin position="5"/>
        <end position="155"/>
    </location>
</feature>
<dbReference type="Proteomes" id="UP000799428">
    <property type="component" value="Unassembled WGS sequence"/>
</dbReference>
<dbReference type="CDD" id="cd22952">
    <property type="entry name" value="ART10-like"/>
    <property type="match status" value="1"/>
</dbReference>
<sequence length="434" mass="48219">MGVFISFDQEDITYTNGETIRGSVVLFCKKETTLSRVSVTLSGESTCILRGGPGVLQRKNRETHRLVHELQDITPTSATHQGKKQTPFKLGFGYHSFPFTLNIPWFSQCKTCSSTDCHSYDLPPSMSEVVKDAEIQYKIDASVTVRNIFNETINSSTKIYVWPLDTRPTSMPRASPTRTWRGLLQSIAHAEASIAGVTDQSSTSNHRGGNPMHLPSTPDAVQISIEARFPQDYGLTCGSDISMSLGIKKRTDYQGTLHLQSFQTLLVGYTDIGGQFTEQSQVEFWMVQSVSNINLQISNAHDAVDSERYVHEELWEGKPLPMSVIPSFKSCNVERRYELEISMGLQCEAPRGRVKFVQLLLPVRIFSGILPGRDIDGEKSHENHTSSFDDPCQVNTLLPSNRSVLSGDTLVPGFGPPPTYVEAVSNAAGPRRRR</sequence>
<dbReference type="InterPro" id="IPR014752">
    <property type="entry name" value="Arrestin-like_C"/>
</dbReference>
<reference evidence="2" key="1">
    <citation type="journal article" date="2020" name="Stud. Mycol.">
        <title>101 Dothideomycetes genomes: a test case for predicting lifestyles and emergence of pathogens.</title>
        <authorList>
            <person name="Haridas S."/>
            <person name="Albert R."/>
            <person name="Binder M."/>
            <person name="Bloem J."/>
            <person name="Labutti K."/>
            <person name="Salamov A."/>
            <person name="Andreopoulos B."/>
            <person name="Baker S."/>
            <person name="Barry K."/>
            <person name="Bills G."/>
            <person name="Bluhm B."/>
            <person name="Cannon C."/>
            <person name="Castanera R."/>
            <person name="Culley D."/>
            <person name="Daum C."/>
            <person name="Ezra D."/>
            <person name="Gonzalez J."/>
            <person name="Henrissat B."/>
            <person name="Kuo A."/>
            <person name="Liang C."/>
            <person name="Lipzen A."/>
            <person name="Lutzoni F."/>
            <person name="Magnuson J."/>
            <person name="Mondo S."/>
            <person name="Nolan M."/>
            <person name="Ohm R."/>
            <person name="Pangilinan J."/>
            <person name="Park H.-J."/>
            <person name="Ramirez L."/>
            <person name="Alfaro M."/>
            <person name="Sun H."/>
            <person name="Tritt A."/>
            <person name="Yoshinaga Y."/>
            <person name="Zwiers L.-H."/>
            <person name="Turgeon B."/>
            <person name="Goodwin S."/>
            <person name="Spatafora J."/>
            <person name="Crous P."/>
            <person name="Grigoriev I."/>
        </authorList>
    </citation>
    <scope>NUCLEOTIDE SEQUENCE</scope>
    <source>
        <strain evidence="2">CBS 279.74</strain>
    </source>
</reference>
<dbReference type="AlphaFoldDB" id="A0A6G1JR62"/>
<dbReference type="GO" id="GO:0070086">
    <property type="term" value="P:ubiquitin-dependent endocytosis"/>
    <property type="evidence" value="ECO:0007669"/>
    <property type="project" value="TreeGrafter"/>
</dbReference>
<dbReference type="InterPro" id="IPR011021">
    <property type="entry name" value="Arrestin-like_N"/>
</dbReference>
<dbReference type="GO" id="GO:0031625">
    <property type="term" value="F:ubiquitin protein ligase binding"/>
    <property type="evidence" value="ECO:0007669"/>
    <property type="project" value="TreeGrafter"/>
</dbReference>
<dbReference type="GO" id="GO:0005886">
    <property type="term" value="C:plasma membrane"/>
    <property type="evidence" value="ECO:0007669"/>
    <property type="project" value="TreeGrafter"/>
</dbReference>
<evidence type="ECO:0000313" key="2">
    <source>
        <dbReference type="EMBL" id="KAF2703096.1"/>
    </source>
</evidence>
<name>A0A6G1JR62_9PLEO</name>
<evidence type="ECO:0000259" key="1">
    <source>
        <dbReference type="Pfam" id="PF00339"/>
    </source>
</evidence>
<dbReference type="PANTHER" id="PTHR11188:SF166">
    <property type="entry name" value="ARRESTIN (OR S-ANTIGEN), N-TERMINAL DOMAIN PROTEIN (AFU_ORTHOLOGUE AFUA_7G02050)"/>
    <property type="match status" value="1"/>
</dbReference>
<dbReference type="PANTHER" id="PTHR11188">
    <property type="entry name" value="ARRESTIN DOMAIN CONTAINING PROTEIN"/>
    <property type="match status" value="1"/>
</dbReference>
<dbReference type="EMBL" id="MU005789">
    <property type="protein sequence ID" value="KAF2703096.1"/>
    <property type="molecule type" value="Genomic_DNA"/>
</dbReference>
<dbReference type="InterPro" id="IPR050357">
    <property type="entry name" value="Arrestin_domain-protein"/>
</dbReference>
<gene>
    <name evidence="2" type="ORF">K504DRAFT_495768</name>
</gene>
<accession>A0A6G1JR62</accession>
<dbReference type="Gene3D" id="2.60.40.640">
    <property type="match status" value="1"/>
</dbReference>